<dbReference type="SUPFAM" id="SSF47384">
    <property type="entry name" value="Homodimeric domain of signal transducing histidine kinase"/>
    <property type="match status" value="1"/>
</dbReference>
<keyword evidence="10" id="KW-0067">ATP-binding</keyword>
<dbReference type="SMART" id="SM00448">
    <property type="entry name" value="REC"/>
    <property type="match status" value="2"/>
</dbReference>
<dbReference type="Gene3D" id="3.30.565.10">
    <property type="entry name" value="Histidine kinase-like ATPase, C-terminal domain"/>
    <property type="match status" value="1"/>
</dbReference>
<evidence type="ECO:0000256" key="10">
    <source>
        <dbReference type="ARBA" id="ARBA00022840"/>
    </source>
</evidence>
<feature type="modified residue" description="4-aspartylphosphate" evidence="14">
    <location>
        <position position="1211"/>
    </location>
</feature>
<evidence type="ECO:0000256" key="8">
    <source>
        <dbReference type="ARBA" id="ARBA00022741"/>
    </source>
</evidence>
<protein>
    <recommendedName>
        <fullName evidence="3">histidine kinase</fullName>
        <ecNumber evidence="3">2.7.13.3</ecNumber>
    </recommendedName>
</protein>
<comment type="caution">
    <text evidence="19">The sequence shown here is derived from an EMBL/GenBank/DDBJ whole genome shotgun (WGS) entry which is preliminary data.</text>
</comment>
<dbReference type="InterPro" id="IPR035965">
    <property type="entry name" value="PAS-like_dom_sf"/>
</dbReference>
<dbReference type="InterPro" id="IPR036890">
    <property type="entry name" value="HATPase_C_sf"/>
</dbReference>
<dbReference type="Proteomes" id="UP000231912">
    <property type="component" value="Unassembled WGS sequence"/>
</dbReference>
<evidence type="ECO:0000256" key="11">
    <source>
        <dbReference type="ARBA" id="ARBA00022989"/>
    </source>
</evidence>
<dbReference type="InterPro" id="IPR013656">
    <property type="entry name" value="PAS_4"/>
</dbReference>
<dbReference type="GO" id="GO:0000155">
    <property type="term" value="F:phosphorelay sensor kinase activity"/>
    <property type="evidence" value="ECO:0007669"/>
    <property type="project" value="InterPro"/>
</dbReference>
<dbReference type="Pfam" id="PF00072">
    <property type="entry name" value="Response_reg"/>
    <property type="match status" value="2"/>
</dbReference>
<dbReference type="SMART" id="SM00086">
    <property type="entry name" value="PAC"/>
    <property type="match status" value="4"/>
</dbReference>
<dbReference type="Pfam" id="PF08447">
    <property type="entry name" value="PAS_3"/>
    <property type="match status" value="1"/>
</dbReference>
<dbReference type="Gene3D" id="1.10.287.130">
    <property type="match status" value="1"/>
</dbReference>
<feature type="domain" description="Histidine kinase" evidence="15">
    <location>
        <begin position="774"/>
        <end position="996"/>
    </location>
</feature>
<evidence type="ECO:0000259" key="18">
    <source>
        <dbReference type="PROSITE" id="PS50113"/>
    </source>
</evidence>
<evidence type="ECO:0000256" key="13">
    <source>
        <dbReference type="ARBA" id="ARBA00023136"/>
    </source>
</evidence>
<dbReference type="PROSITE" id="PS50113">
    <property type="entry name" value="PAC"/>
    <property type="match status" value="4"/>
</dbReference>
<feature type="domain" description="Response regulatory" evidence="16">
    <location>
        <begin position="1012"/>
        <end position="1132"/>
    </location>
</feature>
<dbReference type="FunFam" id="3.30.565.10:FF:000010">
    <property type="entry name" value="Sensor histidine kinase RcsC"/>
    <property type="match status" value="1"/>
</dbReference>
<keyword evidence="9" id="KW-0418">Kinase</keyword>
<feature type="domain" description="PAS" evidence="17">
    <location>
        <begin position="504"/>
        <end position="574"/>
    </location>
</feature>
<dbReference type="CDD" id="cd16922">
    <property type="entry name" value="HATPase_EvgS-ArcB-TorS-like"/>
    <property type="match status" value="1"/>
</dbReference>
<dbReference type="Pfam" id="PF08448">
    <property type="entry name" value="PAS_4"/>
    <property type="match status" value="2"/>
</dbReference>
<evidence type="ECO:0000256" key="3">
    <source>
        <dbReference type="ARBA" id="ARBA00012438"/>
    </source>
</evidence>
<dbReference type="InterPro" id="IPR004358">
    <property type="entry name" value="Sig_transdc_His_kin-like_C"/>
</dbReference>
<feature type="domain" description="PAC" evidence="18">
    <location>
        <begin position="578"/>
        <end position="630"/>
    </location>
</feature>
<dbReference type="PANTHER" id="PTHR45339">
    <property type="entry name" value="HYBRID SIGNAL TRANSDUCTION HISTIDINE KINASE J"/>
    <property type="match status" value="1"/>
</dbReference>
<dbReference type="Pfam" id="PF00512">
    <property type="entry name" value="HisKA"/>
    <property type="match status" value="1"/>
</dbReference>
<dbReference type="GO" id="GO:0005886">
    <property type="term" value="C:plasma membrane"/>
    <property type="evidence" value="ECO:0007669"/>
    <property type="project" value="UniProtKB-SubCell"/>
</dbReference>
<dbReference type="PROSITE" id="PS50109">
    <property type="entry name" value="HIS_KIN"/>
    <property type="match status" value="1"/>
</dbReference>
<organism evidence="19 20">
    <name type="scientific">Leptospira wolffii</name>
    <dbReference type="NCBI Taxonomy" id="409998"/>
    <lineage>
        <taxon>Bacteria</taxon>
        <taxon>Pseudomonadati</taxon>
        <taxon>Spirochaetota</taxon>
        <taxon>Spirochaetia</taxon>
        <taxon>Leptospirales</taxon>
        <taxon>Leptospiraceae</taxon>
        <taxon>Leptospira</taxon>
    </lineage>
</organism>
<dbReference type="Pfam" id="PF13426">
    <property type="entry name" value="PAS_9"/>
    <property type="match status" value="1"/>
</dbReference>
<dbReference type="Gene3D" id="2.10.70.100">
    <property type="match status" value="1"/>
</dbReference>
<keyword evidence="7" id="KW-0812">Transmembrane</keyword>
<feature type="modified residue" description="4-aspartylphosphate" evidence="14">
    <location>
        <position position="1062"/>
    </location>
</feature>
<dbReference type="PRINTS" id="PR00344">
    <property type="entry name" value="BCTRLSENSOR"/>
</dbReference>
<reference evidence="19 20" key="1">
    <citation type="submission" date="2017-07" db="EMBL/GenBank/DDBJ databases">
        <title>Leptospira spp. isolated from tropical soils.</title>
        <authorList>
            <person name="Thibeaux R."/>
            <person name="Iraola G."/>
            <person name="Ferres I."/>
            <person name="Bierque E."/>
            <person name="Girault D."/>
            <person name="Soupe-Gilbert M.-E."/>
            <person name="Picardeau M."/>
            <person name="Goarant C."/>
        </authorList>
    </citation>
    <scope>NUCLEOTIDE SEQUENCE [LARGE SCALE GENOMIC DNA]</scope>
    <source>
        <strain evidence="19 20">FH2-C-A2</strain>
    </source>
</reference>
<keyword evidence="6" id="KW-0808">Transferase</keyword>
<evidence type="ECO:0000256" key="7">
    <source>
        <dbReference type="ARBA" id="ARBA00022692"/>
    </source>
</evidence>
<evidence type="ECO:0000256" key="14">
    <source>
        <dbReference type="PROSITE-ProRule" id="PRU00169"/>
    </source>
</evidence>
<dbReference type="SMART" id="SM00091">
    <property type="entry name" value="PAS"/>
    <property type="match status" value="6"/>
</dbReference>
<dbReference type="SMART" id="SM00388">
    <property type="entry name" value="HisKA"/>
    <property type="match status" value="1"/>
</dbReference>
<evidence type="ECO:0000256" key="9">
    <source>
        <dbReference type="ARBA" id="ARBA00022777"/>
    </source>
</evidence>
<dbReference type="CDD" id="cd00082">
    <property type="entry name" value="HisKA"/>
    <property type="match status" value="1"/>
</dbReference>
<dbReference type="SUPFAM" id="SSF55874">
    <property type="entry name" value="ATPase domain of HSP90 chaperone/DNA topoisomerase II/histidine kinase"/>
    <property type="match status" value="1"/>
</dbReference>
<dbReference type="InterPro" id="IPR005467">
    <property type="entry name" value="His_kinase_dom"/>
</dbReference>
<dbReference type="CDD" id="cd00130">
    <property type="entry name" value="PAS"/>
    <property type="match status" value="4"/>
</dbReference>
<dbReference type="InterPro" id="IPR003661">
    <property type="entry name" value="HisK_dim/P_dom"/>
</dbReference>
<dbReference type="GO" id="GO:0006355">
    <property type="term" value="P:regulation of DNA-templated transcription"/>
    <property type="evidence" value="ECO:0007669"/>
    <property type="project" value="InterPro"/>
</dbReference>
<name>A0A2M9ZHR0_9LEPT</name>
<keyword evidence="4" id="KW-1003">Cell membrane</keyword>
<dbReference type="Pfam" id="PF00989">
    <property type="entry name" value="PAS"/>
    <property type="match status" value="1"/>
</dbReference>
<feature type="domain" description="PAC" evidence="18">
    <location>
        <begin position="209"/>
        <end position="261"/>
    </location>
</feature>
<keyword evidence="12" id="KW-0902">Two-component regulatory system</keyword>
<evidence type="ECO:0000259" key="15">
    <source>
        <dbReference type="PROSITE" id="PS50109"/>
    </source>
</evidence>
<dbReference type="PROSITE" id="PS50112">
    <property type="entry name" value="PAS"/>
    <property type="match status" value="2"/>
</dbReference>
<dbReference type="CDD" id="cd17546">
    <property type="entry name" value="REC_hyHK_CKI1_RcsC-like"/>
    <property type="match status" value="2"/>
</dbReference>
<dbReference type="SMART" id="SM00387">
    <property type="entry name" value="HATPase_c"/>
    <property type="match status" value="1"/>
</dbReference>
<evidence type="ECO:0000256" key="2">
    <source>
        <dbReference type="ARBA" id="ARBA00004651"/>
    </source>
</evidence>
<dbReference type="InterPro" id="IPR013655">
    <property type="entry name" value="PAS_fold_3"/>
</dbReference>
<dbReference type="InterPro" id="IPR003594">
    <property type="entry name" value="HATPase_dom"/>
</dbReference>
<proteinExistence type="predicted"/>
<dbReference type="InterPro" id="IPR036097">
    <property type="entry name" value="HisK_dim/P_sf"/>
</dbReference>
<feature type="domain" description="Response regulatory" evidence="16">
    <location>
        <begin position="1160"/>
        <end position="1278"/>
    </location>
</feature>
<dbReference type="EC" id="2.7.13.3" evidence="3"/>
<evidence type="ECO:0000256" key="4">
    <source>
        <dbReference type="ARBA" id="ARBA00022475"/>
    </source>
</evidence>
<dbReference type="InterPro" id="IPR011006">
    <property type="entry name" value="CheY-like_superfamily"/>
</dbReference>
<evidence type="ECO:0000313" key="20">
    <source>
        <dbReference type="Proteomes" id="UP000231912"/>
    </source>
</evidence>
<keyword evidence="5 14" id="KW-0597">Phosphoprotein</keyword>
<dbReference type="AlphaFoldDB" id="A0A2M9ZHR0"/>
<feature type="domain" description="PAS" evidence="17">
    <location>
        <begin position="385"/>
        <end position="454"/>
    </location>
</feature>
<comment type="subcellular location">
    <subcellularLocation>
        <location evidence="2">Cell membrane</location>
        <topology evidence="2">Multi-pass membrane protein</topology>
    </subcellularLocation>
</comment>
<evidence type="ECO:0000256" key="5">
    <source>
        <dbReference type="ARBA" id="ARBA00022553"/>
    </source>
</evidence>
<dbReference type="Pfam" id="PF02518">
    <property type="entry name" value="HATPase_c"/>
    <property type="match status" value="1"/>
</dbReference>
<gene>
    <name evidence="19" type="ORF">CH371_06610</name>
</gene>
<evidence type="ECO:0000256" key="12">
    <source>
        <dbReference type="ARBA" id="ARBA00023012"/>
    </source>
</evidence>
<dbReference type="InterPro" id="IPR001789">
    <property type="entry name" value="Sig_transdc_resp-reg_receiver"/>
</dbReference>
<keyword evidence="13" id="KW-0472">Membrane</keyword>
<evidence type="ECO:0000313" key="19">
    <source>
        <dbReference type="EMBL" id="PJZ67970.1"/>
    </source>
</evidence>
<keyword evidence="8" id="KW-0547">Nucleotide-binding</keyword>
<evidence type="ECO:0000256" key="1">
    <source>
        <dbReference type="ARBA" id="ARBA00000085"/>
    </source>
</evidence>
<dbReference type="InterPro" id="IPR000700">
    <property type="entry name" value="PAS-assoc_C"/>
</dbReference>
<comment type="catalytic activity">
    <reaction evidence="1">
        <text>ATP + protein L-histidine = ADP + protein N-phospho-L-histidine.</text>
        <dbReference type="EC" id="2.7.13.3"/>
    </reaction>
</comment>
<dbReference type="InterPro" id="IPR013767">
    <property type="entry name" value="PAS_fold"/>
</dbReference>
<dbReference type="EMBL" id="NPDT01000001">
    <property type="protein sequence ID" value="PJZ67970.1"/>
    <property type="molecule type" value="Genomic_DNA"/>
</dbReference>
<dbReference type="InterPro" id="IPR001610">
    <property type="entry name" value="PAC"/>
</dbReference>
<feature type="domain" description="PAC" evidence="18">
    <location>
        <begin position="456"/>
        <end position="510"/>
    </location>
</feature>
<dbReference type="Gene3D" id="3.30.450.20">
    <property type="entry name" value="PAS domain"/>
    <property type="match status" value="5"/>
</dbReference>
<dbReference type="InterPro" id="IPR000014">
    <property type="entry name" value="PAS"/>
</dbReference>
<evidence type="ECO:0000256" key="6">
    <source>
        <dbReference type="ARBA" id="ARBA00022679"/>
    </source>
</evidence>
<dbReference type="PROSITE" id="PS50110">
    <property type="entry name" value="RESPONSE_REGULATORY"/>
    <property type="match status" value="2"/>
</dbReference>
<keyword evidence="11" id="KW-1133">Transmembrane helix</keyword>
<evidence type="ECO:0000259" key="16">
    <source>
        <dbReference type="PROSITE" id="PS50110"/>
    </source>
</evidence>
<dbReference type="SUPFAM" id="SSF55785">
    <property type="entry name" value="PYP-like sensor domain (PAS domain)"/>
    <property type="match status" value="5"/>
</dbReference>
<sequence length="1279" mass="145727">MHDYLEKALYDFLKTDPEVFRFLETYGLDGFWIRDIRKPENLWLSPKFLSVLGYKEFPRTEPVWDKIVFPEDANKFDSLSKRKEKEKSFIVRYQTGSGVGVPTESFCRKYEHGGIEILVCCVRISEHSVLPTVSVARGIDFLSILDTIPSIVGYYDSNLISQMASKAYMDWFGVKPDGVIGKHMRDIVGEEIYNKNIIYVAKALKGEIQRFERSIPSPDGKSVRHSLMNYIPDIREGRTVGFTVIVSDITEIKNTELELRRTKEFLEQTSQVAKVGGWEVDFDRNTIYWSQTVREIHEVSSDYEPDLEKGILFYTEGDCRQSISEAVKKGRELGVPWDLELQIITANGRKKWVRSIGHVESIDGRCSRLFGTLQDIDEYKRIEVANLRLARIVESSHDSIIGKDLENIITSWNSGAEKIFGYKAEEIIGKSIHTLIPEDKRKEEERLNEEVKAGGEIVQFETVRKGKNGHWLVMSISVSPMYDSRGKVVGISEIGRDIGEKKRIRETFQGAFEYSAIGMAIVDPDGKWIRVNKNLTKLLGYTQEELASKSFEDITHPEDLDKDLALFKELVAGEREWYHLEKRYIRKDGSPVWIHLSVSVVRDAEGKPLQFVSQVMDIDERKRAELELFREKSRLLAFVEHAPAAVAMFDTGVKYVAVSQRWLMEYHLEGRDILGLSHYEVFPNISAEWKEIHQRCLKGEILKNDEDIWRPPGWEHDQYLRWEVRPWYNLDGSIGGIMMFTQDITESCLQREELKKAKSLAEQANKAKSDFLANMSHEIRTPLNGIIGFSDLLLRTSLDQTQHQYALTVFQSAESLLDIINDILDFSKIEAGKLELSYEKTNLLELCSQTVNVIRYQAQKKGLEVLINIPSDVPRFVKADGVRLRQIILNLFSNAVKFTERGEIEFKIEVVEKISNTESVFRFSVSDTGIGIAPNNQKKIFEAFTQEDVSTTRRFGGTGLGLTISNKLLAIMGSQLQLVSELGEGSTFYFDLKLPVLASVGDDWIRLRSIKKVLVIDDNDHNLELLKQMLSLQKIPFESGRSGAEALEKLALGERYDMILLDHRMPILSGLETARKIREELKIGIDQQPIVLLSSDPDEENVHKESKKYGIQEVLAKPIFVQQLFDVMSKNQIIREPFQFPDAPAPATSIGAPRIWKPVTILIAEDNDVNMMLAKTIVSRILPAACILEAKTGEEAVDRFALDSPDLIFMDIQMPEMNGYEATRSIRNLESDKHVPIIAVTAGIVTGEREKCLEAGMDDYISKPAVKADFAKIILRWLG</sequence>
<dbReference type="SUPFAM" id="SSF52172">
    <property type="entry name" value="CheY-like"/>
    <property type="match status" value="2"/>
</dbReference>
<dbReference type="NCBIfam" id="TIGR00229">
    <property type="entry name" value="sensory_box"/>
    <property type="match status" value="3"/>
</dbReference>
<dbReference type="PANTHER" id="PTHR45339:SF1">
    <property type="entry name" value="HYBRID SIGNAL TRANSDUCTION HISTIDINE KINASE J"/>
    <property type="match status" value="1"/>
</dbReference>
<dbReference type="Gene3D" id="3.40.50.2300">
    <property type="match status" value="2"/>
</dbReference>
<dbReference type="FunFam" id="1.10.287.130:FF:000003">
    <property type="entry name" value="Histidine kinase"/>
    <property type="match status" value="1"/>
</dbReference>
<evidence type="ECO:0000259" key="17">
    <source>
        <dbReference type="PROSITE" id="PS50112"/>
    </source>
</evidence>
<feature type="domain" description="PAC" evidence="18">
    <location>
        <begin position="337"/>
        <end position="388"/>
    </location>
</feature>
<dbReference type="GO" id="GO:0005524">
    <property type="term" value="F:ATP binding"/>
    <property type="evidence" value="ECO:0007669"/>
    <property type="project" value="UniProtKB-KW"/>
</dbReference>
<accession>A0A2M9ZHR0</accession>